<dbReference type="InterPro" id="IPR025715">
    <property type="entry name" value="FoP_C"/>
</dbReference>
<organism evidence="2 3">
    <name type="scientific">Dichomitus squalens</name>
    <dbReference type="NCBI Taxonomy" id="114155"/>
    <lineage>
        <taxon>Eukaryota</taxon>
        <taxon>Fungi</taxon>
        <taxon>Dikarya</taxon>
        <taxon>Basidiomycota</taxon>
        <taxon>Agaricomycotina</taxon>
        <taxon>Agaricomycetes</taxon>
        <taxon>Polyporales</taxon>
        <taxon>Polyporaceae</taxon>
        <taxon>Dichomitus</taxon>
    </lineage>
</organism>
<dbReference type="OMA" id="KLCKGQP"/>
<name>A0A4Q9PP07_9APHY</name>
<dbReference type="SUPFAM" id="SSF54928">
    <property type="entry name" value="RNA-binding domain, RBD"/>
    <property type="match status" value="1"/>
</dbReference>
<sequence length="253" mass="26842">MPRASIDRARKPYSRPAPAARPQGADGQWLHDRAPGVPRAVQNTASAKATNGVTNTRIIVSNLHYEVTPKDLSQIFGQIGTLVREPQIRYDRSGRSSGVAVITFETPAEATRAKKQFDGILAKNQPMSIAYDTAPPPGKNTRRNASTPSLINRIEKPPLLDRLSKTDTNSRPAPAPRGGVGPVRTKARGGAASARAPARKEREKPKTAEELDQELEAFMKDEITAAPAAAPATASAGNAAAAPAAENGDVEMS</sequence>
<dbReference type="Gene3D" id="3.30.70.330">
    <property type="match status" value="1"/>
</dbReference>
<feature type="region of interest" description="Disordered" evidence="1">
    <location>
        <begin position="129"/>
        <end position="253"/>
    </location>
</feature>
<dbReference type="AlphaFoldDB" id="A0A4Q9PP07"/>
<dbReference type="STRING" id="114155.A0A4Q9PP07"/>
<dbReference type="PANTHER" id="PTHR19965">
    <property type="entry name" value="RNA AND EXPORT FACTOR BINDING PROTEIN"/>
    <property type="match status" value="1"/>
</dbReference>
<accession>A0A4Q9PP07</accession>
<feature type="compositionally biased region" description="Low complexity" evidence="1">
    <location>
        <begin position="225"/>
        <end position="245"/>
    </location>
</feature>
<evidence type="ECO:0000256" key="1">
    <source>
        <dbReference type="SAM" id="MobiDB-lite"/>
    </source>
</evidence>
<evidence type="ECO:0000313" key="3">
    <source>
        <dbReference type="Proteomes" id="UP000292082"/>
    </source>
</evidence>
<dbReference type="Pfam" id="PF13865">
    <property type="entry name" value="FoP_duplication"/>
    <property type="match status" value="1"/>
</dbReference>
<dbReference type="InterPro" id="IPR000504">
    <property type="entry name" value="RRM_dom"/>
</dbReference>
<dbReference type="SMART" id="SM01218">
    <property type="entry name" value="FoP_duplication"/>
    <property type="match status" value="1"/>
</dbReference>
<dbReference type="Proteomes" id="UP000292082">
    <property type="component" value="Unassembled WGS sequence"/>
</dbReference>
<feature type="compositionally biased region" description="Basic and acidic residues" evidence="1">
    <location>
        <begin position="198"/>
        <end position="209"/>
    </location>
</feature>
<dbReference type="PANTHER" id="PTHR19965:SF82">
    <property type="entry name" value="THO COMPLEX SUBUNIT 4"/>
    <property type="match status" value="1"/>
</dbReference>
<keyword evidence="3" id="KW-1185">Reference proteome</keyword>
<dbReference type="SMART" id="SM00360">
    <property type="entry name" value="RRM"/>
    <property type="match status" value="1"/>
</dbReference>
<feature type="region of interest" description="Disordered" evidence="1">
    <location>
        <begin position="1"/>
        <end position="33"/>
    </location>
</feature>
<evidence type="ECO:0000313" key="2">
    <source>
        <dbReference type="EMBL" id="TBU56033.1"/>
    </source>
</evidence>
<proteinExistence type="predicted"/>
<dbReference type="GO" id="GO:0005634">
    <property type="term" value="C:nucleus"/>
    <property type="evidence" value="ECO:0007669"/>
    <property type="project" value="TreeGrafter"/>
</dbReference>
<feature type="compositionally biased region" description="Basic and acidic residues" evidence="1">
    <location>
        <begin position="153"/>
        <end position="165"/>
    </location>
</feature>
<dbReference type="EMBL" id="ML145158">
    <property type="protein sequence ID" value="TBU56033.1"/>
    <property type="molecule type" value="Genomic_DNA"/>
</dbReference>
<dbReference type="InterPro" id="IPR035979">
    <property type="entry name" value="RBD_domain_sf"/>
</dbReference>
<gene>
    <name evidence="2" type="ORF">BD310DRAFT_968913</name>
</gene>
<dbReference type="Pfam" id="PF00076">
    <property type="entry name" value="RRM_1"/>
    <property type="match status" value="1"/>
</dbReference>
<dbReference type="InterPro" id="IPR051229">
    <property type="entry name" value="ALYREF_mRNA_export"/>
</dbReference>
<protein>
    <submittedName>
        <fullName evidence="2">Uncharacterized protein</fullName>
    </submittedName>
</protein>
<reference evidence="2 3" key="1">
    <citation type="submission" date="2019-01" db="EMBL/GenBank/DDBJ databases">
        <title>Draft genome sequences of three monokaryotic isolates of the white-rot basidiomycete fungus Dichomitus squalens.</title>
        <authorList>
            <consortium name="DOE Joint Genome Institute"/>
            <person name="Lopez S.C."/>
            <person name="Andreopoulos B."/>
            <person name="Pangilinan J."/>
            <person name="Lipzen A."/>
            <person name="Riley R."/>
            <person name="Ahrendt S."/>
            <person name="Ng V."/>
            <person name="Barry K."/>
            <person name="Daum C."/>
            <person name="Grigoriev I.V."/>
            <person name="Hilden K.S."/>
            <person name="Makela M.R."/>
            <person name="de Vries R.P."/>
        </authorList>
    </citation>
    <scope>NUCLEOTIDE SEQUENCE [LARGE SCALE GENOMIC DNA]</scope>
    <source>
        <strain evidence="2 3">CBS 464.89</strain>
    </source>
</reference>
<dbReference type="InterPro" id="IPR012677">
    <property type="entry name" value="Nucleotide-bd_a/b_plait_sf"/>
</dbReference>
<feature type="compositionally biased region" description="Basic and acidic residues" evidence="1">
    <location>
        <begin position="1"/>
        <end position="10"/>
    </location>
</feature>
<feature type="compositionally biased region" description="Low complexity" evidence="1">
    <location>
        <begin position="182"/>
        <end position="196"/>
    </location>
</feature>
<dbReference type="GO" id="GO:0003729">
    <property type="term" value="F:mRNA binding"/>
    <property type="evidence" value="ECO:0007669"/>
    <property type="project" value="TreeGrafter"/>
</dbReference>
<dbReference type="CDD" id="cd12418">
    <property type="entry name" value="RRM_Aly_REF_like"/>
    <property type="match status" value="1"/>
</dbReference>
<dbReference type="PROSITE" id="PS50102">
    <property type="entry name" value="RRM"/>
    <property type="match status" value="1"/>
</dbReference>